<comment type="caution">
    <text evidence="1">The sequence shown here is derived from an EMBL/GenBank/DDBJ whole genome shotgun (WGS) entry which is preliminary data.</text>
</comment>
<keyword evidence="1" id="KW-0489">Methyltransferase</keyword>
<gene>
    <name evidence="1" type="ORF">FUA23_13890</name>
</gene>
<dbReference type="SUPFAM" id="SSF53335">
    <property type="entry name" value="S-adenosyl-L-methionine-dependent methyltransferases"/>
    <property type="match status" value="1"/>
</dbReference>
<dbReference type="EMBL" id="VOXD01000021">
    <property type="protein sequence ID" value="TXF88554.1"/>
    <property type="molecule type" value="Genomic_DNA"/>
</dbReference>
<keyword evidence="2" id="KW-1185">Reference proteome</keyword>
<proteinExistence type="predicted"/>
<accession>A0A5C7FUP3</accession>
<name>A0A5C7FUP3_9BACT</name>
<dbReference type="AlphaFoldDB" id="A0A5C7FUP3"/>
<dbReference type="GO" id="GO:0032259">
    <property type="term" value="P:methylation"/>
    <property type="evidence" value="ECO:0007669"/>
    <property type="project" value="UniProtKB-KW"/>
</dbReference>
<evidence type="ECO:0000313" key="1">
    <source>
        <dbReference type="EMBL" id="TXF88554.1"/>
    </source>
</evidence>
<keyword evidence="1" id="KW-0808">Transferase</keyword>
<organism evidence="1 2">
    <name type="scientific">Neolewinella aurantiaca</name>
    <dbReference type="NCBI Taxonomy" id="2602767"/>
    <lineage>
        <taxon>Bacteria</taxon>
        <taxon>Pseudomonadati</taxon>
        <taxon>Bacteroidota</taxon>
        <taxon>Saprospiria</taxon>
        <taxon>Saprospirales</taxon>
        <taxon>Lewinellaceae</taxon>
        <taxon>Neolewinella</taxon>
    </lineage>
</organism>
<dbReference type="Pfam" id="PF13489">
    <property type="entry name" value="Methyltransf_23"/>
    <property type="match status" value="1"/>
</dbReference>
<dbReference type="InterPro" id="IPR029063">
    <property type="entry name" value="SAM-dependent_MTases_sf"/>
</dbReference>
<protein>
    <submittedName>
        <fullName evidence="1">Class I SAM-dependent methyltransferase</fullName>
    </submittedName>
</protein>
<sequence>MSETQSKPTLRWRVAQFLERQWWQRYLRGKSPEEYLRNKKAYWQRTLEQLEWTPVPGRKVLDAGCGPAGVYIYLEKIESVSALDPLLDSYESELSIFDRNDYPGVRFLAQPLEQAFDGEGTFEAIYCFNAINHVSDWAAALDALTAHAQQGTQLLMTSDVHRHKLLLPIFQALPGDVLHPQQHGPEAYRMALQQRGWRIEKEEVLRREAIFDYTAWVATFK</sequence>
<dbReference type="RefSeq" id="WP_147931354.1">
    <property type="nucleotide sequence ID" value="NZ_VOXD01000021.1"/>
</dbReference>
<dbReference type="CDD" id="cd02440">
    <property type="entry name" value="AdoMet_MTases"/>
    <property type="match status" value="1"/>
</dbReference>
<dbReference type="Proteomes" id="UP000321907">
    <property type="component" value="Unassembled WGS sequence"/>
</dbReference>
<dbReference type="GO" id="GO:0008168">
    <property type="term" value="F:methyltransferase activity"/>
    <property type="evidence" value="ECO:0007669"/>
    <property type="project" value="UniProtKB-KW"/>
</dbReference>
<reference evidence="1 2" key="1">
    <citation type="submission" date="2019-08" db="EMBL/GenBank/DDBJ databases">
        <title>Lewinella sp. strain SSH13 Genome sequencing and assembly.</title>
        <authorList>
            <person name="Kim I."/>
        </authorList>
    </citation>
    <scope>NUCLEOTIDE SEQUENCE [LARGE SCALE GENOMIC DNA]</scope>
    <source>
        <strain evidence="1 2">SSH13</strain>
    </source>
</reference>
<dbReference type="Gene3D" id="3.40.50.150">
    <property type="entry name" value="Vaccinia Virus protein VP39"/>
    <property type="match status" value="1"/>
</dbReference>
<dbReference type="OrthoDB" id="9782855at2"/>
<evidence type="ECO:0000313" key="2">
    <source>
        <dbReference type="Proteomes" id="UP000321907"/>
    </source>
</evidence>